<sequence length="48" mass="5176">MAKGSPAGGFRTPSRDKDEKRPLLLQELPVTQGSNRHVQATLVAARSC</sequence>
<name>A0ABV5G8E8_9MICC</name>
<dbReference type="EMBL" id="JBHMFI010000023">
    <property type="protein sequence ID" value="MFB9075239.1"/>
    <property type="molecule type" value="Genomic_DNA"/>
</dbReference>
<evidence type="ECO:0000313" key="2">
    <source>
        <dbReference type="EMBL" id="MFB9075239.1"/>
    </source>
</evidence>
<evidence type="ECO:0000313" key="4">
    <source>
        <dbReference type="Proteomes" id="UP001589575"/>
    </source>
</evidence>
<evidence type="ECO:0000313" key="3">
    <source>
        <dbReference type="EMBL" id="MFB9075699.1"/>
    </source>
</evidence>
<proteinExistence type="predicted"/>
<comment type="caution">
    <text evidence="2">The sequence shown here is derived from an EMBL/GenBank/DDBJ whole genome shotgun (WGS) entry which is preliminary data.</text>
</comment>
<organism evidence="2 4">
    <name type="scientific">Citricoccus parietis</name>
    <dbReference type="NCBI Taxonomy" id="592307"/>
    <lineage>
        <taxon>Bacteria</taxon>
        <taxon>Bacillati</taxon>
        <taxon>Actinomycetota</taxon>
        <taxon>Actinomycetes</taxon>
        <taxon>Micrococcales</taxon>
        <taxon>Micrococcaceae</taxon>
        <taxon>Citricoccus</taxon>
    </lineage>
</organism>
<feature type="region of interest" description="Disordered" evidence="1">
    <location>
        <begin position="1"/>
        <end position="21"/>
    </location>
</feature>
<evidence type="ECO:0000256" key="1">
    <source>
        <dbReference type="SAM" id="MobiDB-lite"/>
    </source>
</evidence>
<dbReference type="Proteomes" id="UP001589575">
    <property type="component" value="Unassembled WGS sequence"/>
</dbReference>
<reference evidence="2 4" key="1">
    <citation type="submission" date="2024-09" db="EMBL/GenBank/DDBJ databases">
        <authorList>
            <person name="Sun Q."/>
            <person name="Mori K."/>
        </authorList>
    </citation>
    <scope>NUCLEOTIDE SEQUENCE [LARGE SCALE GENOMIC DNA]</scope>
    <source>
        <strain evidence="2 4">CCM 7609</strain>
    </source>
</reference>
<protein>
    <submittedName>
        <fullName evidence="2">Uncharacterized protein</fullName>
    </submittedName>
</protein>
<accession>A0ABV5G8E8</accession>
<dbReference type="EMBL" id="JBHMFI010000023">
    <property type="protein sequence ID" value="MFB9075699.1"/>
    <property type="molecule type" value="Genomic_DNA"/>
</dbReference>
<gene>
    <name evidence="2" type="ORF">ACFFX0_30330</name>
    <name evidence="3" type="ORF">ACFFX0_32855</name>
</gene>
<keyword evidence="4" id="KW-1185">Reference proteome</keyword>